<dbReference type="EMBL" id="KN826084">
    <property type="protein sequence ID" value="KIK80160.1"/>
    <property type="molecule type" value="Genomic_DNA"/>
</dbReference>
<feature type="compositionally biased region" description="Low complexity" evidence="1">
    <location>
        <begin position="497"/>
        <end position="509"/>
    </location>
</feature>
<dbReference type="AlphaFoldDB" id="A0A0D0DNG2"/>
<dbReference type="Proteomes" id="UP000054538">
    <property type="component" value="Unassembled WGS sequence"/>
</dbReference>
<dbReference type="HOGENOM" id="CLU_040073_0_1_1"/>
<feature type="region of interest" description="Disordered" evidence="1">
    <location>
        <begin position="257"/>
        <end position="277"/>
    </location>
</feature>
<feature type="region of interest" description="Disordered" evidence="1">
    <location>
        <begin position="447"/>
        <end position="520"/>
    </location>
</feature>
<evidence type="ECO:0000313" key="2">
    <source>
        <dbReference type="EMBL" id="KIK80160.1"/>
    </source>
</evidence>
<reference evidence="3" key="2">
    <citation type="submission" date="2015-01" db="EMBL/GenBank/DDBJ databases">
        <title>Evolutionary Origins and Diversification of the Mycorrhizal Mutualists.</title>
        <authorList>
            <consortium name="DOE Joint Genome Institute"/>
            <consortium name="Mycorrhizal Genomics Consortium"/>
            <person name="Kohler A."/>
            <person name="Kuo A."/>
            <person name="Nagy L.G."/>
            <person name="Floudas D."/>
            <person name="Copeland A."/>
            <person name="Barry K.W."/>
            <person name="Cichocki N."/>
            <person name="Veneault-Fourrey C."/>
            <person name="LaButti K."/>
            <person name="Lindquist E.A."/>
            <person name="Lipzen A."/>
            <person name="Lundell T."/>
            <person name="Morin E."/>
            <person name="Murat C."/>
            <person name="Riley R."/>
            <person name="Ohm R."/>
            <person name="Sun H."/>
            <person name="Tunlid A."/>
            <person name="Henrissat B."/>
            <person name="Grigoriev I.V."/>
            <person name="Hibbett D.S."/>
            <person name="Martin F."/>
        </authorList>
    </citation>
    <scope>NUCLEOTIDE SEQUENCE [LARGE SCALE GENOMIC DNA]</scope>
    <source>
        <strain evidence="3">Ve08.2h10</strain>
    </source>
</reference>
<keyword evidence="3" id="KW-1185">Reference proteome</keyword>
<gene>
    <name evidence="2" type="ORF">PAXRUDRAFT_15934</name>
</gene>
<organism evidence="2 3">
    <name type="scientific">Paxillus rubicundulus Ve08.2h10</name>
    <dbReference type="NCBI Taxonomy" id="930991"/>
    <lineage>
        <taxon>Eukaryota</taxon>
        <taxon>Fungi</taxon>
        <taxon>Dikarya</taxon>
        <taxon>Basidiomycota</taxon>
        <taxon>Agaricomycotina</taxon>
        <taxon>Agaricomycetes</taxon>
        <taxon>Agaricomycetidae</taxon>
        <taxon>Boletales</taxon>
        <taxon>Paxilineae</taxon>
        <taxon>Paxillaceae</taxon>
        <taxon>Paxillus</taxon>
    </lineage>
</organism>
<feature type="compositionally biased region" description="Low complexity" evidence="1">
    <location>
        <begin position="456"/>
        <end position="469"/>
    </location>
</feature>
<feature type="compositionally biased region" description="Acidic residues" evidence="1">
    <location>
        <begin position="510"/>
        <end position="520"/>
    </location>
</feature>
<evidence type="ECO:0000256" key="1">
    <source>
        <dbReference type="SAM" id="MobiDB-lite"/>
    </source>
</evidence>
<reference evidence="2 3" key="1">
    <citation type="submission" date="2014-04" db="EMBL/GenBank/DDBJ databases">
        <authorList>
            <consortium name="DOE Joint Genome Institute"/>
            <person name="Kuo A."/>
            <person name="Kohler A."/>
            <person name="Jargeat P."/>
            <person name="Nagy L.G."/>
            <person name="Floudas D."/>
            <person name="Copeland A."/>
            <person name="Barry K.W."/>
            <person name="Cichocki N."/>
            <person name="Veneault-Fourrey C."/>
            <person name="LaButti K."/>
            <person name="Lindquist E.A."/>
            <person name="Lipzen A."/>
            <person name="Lundell T."/>
            <person name="Morin E."/>
            <person name="Murat C."/>
            <person name="Sun H."/>
            <person name="Tunlid A."/>
            <person name="Henrissat B."/>
            <person name="Grigoriev I.V."/>
            <person name="Hibbett D.S."/>
            <person name="Martin F."/>
            <person name="Nordberg H.P."/>
            <person name="Cantor M.N."/>
            <person name="Hua S.X."/>
        </authorList>
    </citation>
    <scope>NUCLEOTIDE SEQUENCE [LARGE SCALE GENOMIC DNA]</scope>
    <source>
        <strain evidence="2 3">Ve08.2h10</strain>
    </source>
</reference>
<evidence type="ECO:0000313" key="3">
    <source>
        <dbReference type="Proteomes" id="UP000054538"/>
    </source>
</evidence>
<feature type="compositionally biased region" description="Basic and acidic residues" evidence="1">
    <location>
        <begin position="156"/>
        <end position="165"/>
    </location>
</feature>
<accession>A0A0D0DNG2</accession>
<name>A0A0D0DNG2_9AGAM</name>
<protein>
    <submittedName>
        <fullName evidence="2">Uncharacterized protein</fullName>
    </submittedName>
</protein>
<feature type="region of interest" description="Disordered" evidence="1">
    <location>
        <begin position="74"/>
        <end position="200"/>
    </location>
</feature>
<feature type="compositionally biased region" description="Gly residues" evidence="1">
    <location>
        <begin position="140"/>
        <end position="151"/>
    </location>
</feature>
<sequence>MAVIAINKILDEVRAKYLPGAKVPLVVIAAEMQMFPIDQVVRQGWPLLQAISKPGPDVSTHIWAQVPKSILKGKGVDPLEHSGAMEAGGSKVEGNQVSDGKQGGKDGENGKKKKEKKEKKIERLAKGSDGGQESWAVGPESGGLIAGGDSGAGTAEETRGQTWERKPKKQSQTKSQSLVSKSRKLIDAEDEVQPEASKSLKLTAPQALPEPPSPQPFNNACDHCIRQTKDCTRQFEKGMHPLPPSKAGLQPILADQVTSGGVEGPNPSPGTSKGSIPRAFQRPCSLILSGNIKATGYPLKAGPKFGTWPLPIKEGQGLSLQIEAKDAFCHPKGKIWPSSDPKDQIIKGLEVCVASLEKQVERIPDIELQLSNMAWVVKALWEQVQGQLAAPSFPTSSHRPLALPVSVSHQMQRLHLEMSNSHLQSGFLTLEAKGQPSSHLSLQLVVPSADGGKSAPSPLHLHMHQQPHPGVEMEDDTSGDTSDVDAGPPLPIPPPFTDLVPPIESFSSEVDMESEDVDME</sequence>
<proteinExistence type="predicted"/>
<dbReference type="InParanoid" id="A0A0D0DNG2"/>